<dbReference type="RefSeq" id="WP_150940264.1">
    <property type="nucleotide sequence ID" value="NZ_WAAT01000050.1"/>
</dbReference>
<sequence>MNLNQVTVPALDVEKSVAFYKTLGLELIVFSHSRYARFVCPQGDATFSIHEVEALPQGCGVTIYFEEVDLDNYVEILQNKGILFNQLPTDMPWLWREAHLEDPDGNQIILYYAGENRKDPPWKLK</sequence>
<dbReference type="SUPFAM" id="SSF54593">
    <property type="entry name" value="Glyoxalase/Bleomycin resistance protein/Dihydroxybiphenyl dioxygenase"/>
    <property type="match status" value="1"/>
</dbReference>
<proteinExistence type="predicted"/>
<dbReference type="PROSITE" id="PS51819">
    <property type="entry name" value="VOC"/>
    <property type="match status" value="1"/>
</dbReference>
<evidence type="ECO:0000313" key="2">
    <source>
        <dbReference type="EMBL" id="KAB1067205.1"/>
    </source>
</evidence>
<organism evidence="2 3">
    <name type="scientific">Pseudotamlana haliotis</name>
    <dbReference type="NCBI Taxonomy" id="2614804"/>
    <lineage>
        <taxon>Bacteria</taxon>
        <taxon>Pseudomonadati</taxon>
        <taxon>Bacteroidota</taxon>
        <taxon>Flavobacteriia</taxon>
        <taxon>Flavobacteriales</taxon>
        <taxon>Flavobacteriaceae</taxon>
        <taxon>Pseudotamlana</taxon>
    </lineage>
</organism>
<dbReference type="Gene3D" id="3.10.180.10">
    <property type="entry name" value="2,3-Dihydroxybiphenyl 1,2-Dioxygenase, domain 1"/>
    <property type="match status" value="1"/>
</dbReference>
<protein>
    <submittedName>
        <fullName evidence="2">VOC family protein</fullName>
    </submittedName>
</protein>
<name>A0A6N6MD26_9FLAO</name>
<comment type="caution">
    <text evidence="2">The sequence shown here is derived from an EMBL/GenBank/DDBJ whole genome shotgun (WGS) entry which is preliminary data.</text>
</comment>
<keyword evidence="3" id="KW-1185">Reference proteome</keyword>
<dbReference type="EMBL" id="WAAT01000050">
    <property type="protein sequence ID" value="KAB1067205.1"/>
    <property type="molecule type" value="Genomic_DNA"/>
</dbReference>
<reference evidence="2 3" key="1">
    <citation type="submission" date="2019-09" db="EMBL/GenBank/DDBJ databases">
        <authorList>
            <person name="Cao W.R."/>
        </authorList>
    </citation>
    <scope>NUCLEOTIDE SEQUENCE [LARGE SCALE GENOMIC DNA]</scope>
    <source>
        <strain evidence="2 3">B1N29</strain>
    </source>
</reference>
<dbReference type="InterPro" id="IPR037523">
    <property type="entry name" value="VOC_core"/>
</dbReference>
<gene>
    <name evidence="2" type="ORF">F6U93_12365</name>
</gene>
<dbReference type="InterPro" id="IPR029068">
    <property type="entry name" value="Glyas_Bleomycin-R_OHBP_Dase"/>
</dbReference>
<evidence type="ECO:0000259" key="1">
    <source>
        <dbReference type="PROSITE" id="PS51819"/>
    </source>
</evidence>
<feature type="domain" description="VOC" evidence="1">
    <location>
        <begin position="2"/>
        <end position="113"/>
    </location>
</feature>
<dbReference type="AlphaFoldDB" id="A0A6N6MD26"/>
<dbReference type="InterPro" id="IPR004360">
    <property type="entry name" value="Glyas_Fos-R_dOase_dom"/>
</dbReference>
<dbReference type="Pfam" id="PF00903">
    <property type="entry name" value="Glyoxalase"/>
    <property type="match status" value="1"/>
</dbReference>
<evidence type="ECO:0000313" key="3">
    <source>
        <dbReference type="Proteomes" id="UP000441333"/>
    </source>
</evidence>
<dbReference type="Proteomes" id="UP000441333">
    <property type="component" value="Unassembled WGS sequence"/>
</dbReference>
<accession>A0A6N6MD26</accession>